<evidence type="ECO:0000313" key="1">
    <source>
        <dbReference type="EMBL" id="RGC31872.1"/>
    </source>
</evidence>
<protein>
    <submittedName>
        <fullName evidence="1">Uncharacterized protein</fullName>
    </submittedName>
</protein>
<accession>A0A3E2WVZ1</accession>
<organism evidence="1 2">
    <name type="scientific">Hungatella hathewayi</name>
    <dbReference type="NCBI Taxonomy" id="154046"/>
    <lineage>
        <taxon>Bacteria</taxon>
        <taxon>Bacillati</taxon>
        <taxon>Bacillota</taxon>
        <taxon>Clostridia</taxon>
        <taxon>Lachnospirales</taxon>
        <taxon>Lachnospiraceae</taxon>
        <taxon>Hungatella</taxon>
    </lineage>
</organism>
<evidence type="ECO:0000313" key="2">
    <source>
        <dbReference type="Proteomes" id="UP000261111"/>
    </source>
</evidence>
<proteinExistence type="predicted"/>
<dbReference type="EMBL" id="QVIA01000011">
    <property type="protein sequence ID" value="RGC31872.1"/>
    <property type="molecule type" value="Genomic_DNA"/>
</dbReference>
<sequence>MSWMCNSSVLSELLPYSSEGSIKKTSLLDISDLMVDNKIKVGFICRGRSVPLQMKDAGL</sequence>
<name>A0A3E2WVZ1_9FIRM</name>
<comment type="caution">
    <text evidence="1">The sequence shown here is derived from an EMBL/GenBank/DDBJ whole genome shotgun (WGS) entry which is preliminary data.</text>
</comment>
<reference evidence="1 2" key="1">
    <citation type="submission" date="2018-08" db="EMBL/GenBank/DDBJ databases">
        <title>A genome reference for cultivated species of the human gut microbiota.</title>
        <authorList>
            <person name="Zou Y."/>
            <person name="Xue W."/>
            <person name="Luo G."/>
        </authorList>
    </citation>
    <scope>NUCLEOTIDE SEQUENCE [LARGE SCALE GENOMIC DNA]</scope>
    <source>
        <strain evidence="1 2">AF19-21</strain>
    </source>
</reference>
<dbReference type="Proteomes" id="UP000261111">
    <property type="component" value="Unassembled WGS sequence"/>
</dbReference>
<gene>
    <name evidence="1" type="ORF">DWX41_11640</name>
</gene>
<dbReference type="AlphaFoldDB" id="A0A3E2WVZ1"/>